<proteinExistence type="predicted"/>
<reference evidence="2" key="1">
    <citation type="submission" date="2021-03" db="EMBL/GenBank/DDBJ databases">
        <authorList>
            <person name="Bekaert M."/>
        </authorList>
    </citation>
    <scope>NUCLEOTIDE SEQUENCE</scope>
</reference>
<evidence type="ECO:0000259" key="1">
    <source>
        <dbReference type="Pfam" id="PF17949"/>
    </source>
</evidence>
<organism evidence="2 3">
    <name type="scientific">Mytilus edulis</name>
    <name type="common">Blue mussel</name>
    <dbReference type="NCBI Taxonomy" id="6550"/>
    <lineage>
        <taxon>Eukaryota</taxon>
        <taxon>Metazoa</taxon>
        <taxon>Spiralia</taxon>
        <taxon>Lophotrochozoa</taxon>
        <taxon>Mollusca</taxon>
        <taxon>Bivalvia</taxon>
        <taxon>Autobranchia</taxon>
        <taxon>Pteriomorphia</taxon>
        <taxon>Mytilida</taxon>
        <taxon>Mytiloidea</taxon>
        <taxon>Mytilidae</taxon>
        <taxon>Mytilinae</taxon>
        <taxon>Mytilus</taxon>
    </lineage>
</organism>
<evidence type="ECO:0000313" key="2">
    <source>
        <dbReference type="EMBL" id="CAG2243677.1"/>
    </source>
</evidence>
<dbReference type="EMBL" id="CAJPWZ010002711">
    <property type="protein sequence ID" value="CAG2243677.1"/>
    <property type="molecule type" value="Genomic_DNA"/>
</dbReference>
<dbReference type="GO" id="GO:0003682">
    <property type="term" value="F:chromatin binding"/>
    <property type="evidence" value="ECO:0007669"/>
    <property type="project" value="TreeGrafter"/>
</dbReference>
<dbReference type="PANTHER" id="PTHR31786:SF2">
    <property type="entry name" value="FANCONI ANEMIA CORE COMPLEX-ASSOCIATED PROTEIN 24"/>
    <property type="match status" value="1"/>
</dbReference>
<dbReference type="SUPFAM" id="SSF47781">
    <property type="entry name" value="RuvA domain 2-like"/>
    <property type="match status" value="1"/>
</dbReference>
<dbReference type="Pfam" id="PF17949">
    <property type="entry name" value="PND"/>
    <property type="match status" value="2"/>
</dbReference>
<dbReference type="Proteomes" id="UP000683360">
    <property type="component" value="Unassembled WGS sequence"/>
</dbReference>
<dbReference type="GO" id="GO:0043240">
    <property type="term" value="C:Fanconi anaemia nuclear complex"/>
    <property type="evidence" value="ECO:0007669"/>
    <property type="project" value="InterPro"/>
</dbReference>
<dbReference type="OrthoDB" id="5975714at2759"/>
<accession>A0A8S3UR47</accession>
<sequence length="1493" mass="169846">MSHLTQTPIKTVINVPIGHLIVNPKWKNSDLSTTLQSSIQVLYDDNLGLIDFYPSSNTGVVYITEAELVSNSYRRRLAKLRKANTIPIVVIVETTKNQYFSQANKIPIVVIVETTKNQYFSPANKIPIVVIVETTEEPVFLSVRPFVLFQANTIPIVVIVETTKNQYFSRCKQDTYCCDCETTKNPVFLSLYFCTISGQHDVVIVETTKNQYFSQYANKIPIVVIVETTKEPIVVIVETTMNNKEPVFLLLQNKIPIVVIANKMPIVVIVKQLRTDISLVVRPFCTISGQHNTYCCDCRNNPRTSISLVANTIPIVVIVETTKNQYFSRCKDLFVLFQANTIPIVVIVDTTQLRTSISLVANTIPIVVIVETTKNQYFSRCKTFVLFQANTIPIVVIVETTDNKYFFRCKQDTYIVVIVETTKNQYFSLRCQQDTYCCDCRNNHDNLEPVFSLVVRPFCTISGQQDTIVVIDYNQQLRTSISLVANKIPIVVIVEQLRTSISLVANKIPIVVIVETTKNQYFSRCKDLFVLFQANKIPIKVIVETTKNQYFSQQTRYLLFVETTEPVDTKANMTKQLRTSISRCKQEPIVVIVETTMTTKNQYFSRSKTFCTISGKQDTYCCDCRYNHDNKEPVVISLRTSLQTSTPIVVIVETTKNQYFSQPNTIPIVVIVDTTVTTRTSISLVANKIPIVVIVETTKKSIFLSSKQDTYCCDCRKLDNKEPVFLKQRPFCTIFQANKIPIVVIVETTKNQYFSCTIPIVVIVETTMTTKNQYFSQVANTIPIVVIVETTKNQYFRCKDLVLFQANTIPIVVIVETTKNQYFSQVANTIPIVVIVETTEEPVFLFCTISANKIPIVVIAETTKNQYFLSLQPPIVVIVETTKNQYLRPFVLFQAKHNTYCCDCRNNKEPKYFAVKTFVLFQANTIPIVVIVETTKNQYFSRCKHNTYCCDFETTKNQYFSLVKDLVLFQANTIPIVVIVEQLRTSISLKLPNTIPIVVIVETTKNQYFSQVAPFVLFQANKIPIVVIVETRNKQRTSISLVANTIPIVVIVETTMTTKNQYFSRCKDLFVLFQANTIPIVVIVETTKNQYFSCCCKDLFVLFQANKIPIVVIVETTMTTKEPVFLSLQTQVKQLPIVSSKTFDFPEKQEPVFLSLPTQYNYCCDCTISETQPIVVEEPVFLSLQTQYLFVVIVETTKNQYFSLSKHNTYCCDCRNNKEPTLEEPVFSLVANTIPIVVIVETTMTTKNQYFSRCKHNTYCCDCRNNHDNLEPVFLSLQNKIPIVVIVETTMTTKNQYFSPIVVIALKQLRPFVLFQANTPIVVIVETTKNQYFSRCKQDTYCCDCRYNHDNRQLRTSISLVANKIPIVVIGERTGTSSQYFCSLQKFCVMELGFSLIPVPSQKEAGTFLAQMVHVEGHKETNPFTKKKRSTPLDQALLASVKSIPKLGEVKSRMLLEKFGSLQTISKASIQELTAVVGKASAEHIRTFLGNPS</sequence>
<dbReference type="InterPro" id="IPR026985">
    <property type="entry name" value="FAAP24"/>
</dbReference>
<protein>
    <submittedName>
        <fullName evidence="2">FAAP24</fullName>
    </submittedName>
</protein>
<keyword evidence="3" id="KW-1185">Reference proteome</keyword>
<feature type="domain" description="Fanconi anemia core complex-associated protein 24 pseudonuclease" evidence="1">
    <location>
        <begin position="13"/>
        <end position="105"/>
    </location>
</feature>
<feature type="domain" description="Fanconi anemia core complex-associated protein 24 pseudonuclease" evidence="1">
    <location>
        <begin position="1362"/>
        <end position="1414"/>
    </location>
</feature>
<dbReference type="GO" id="GO:0036297">
    <property type="term" value="P:interstrand cross-link repair"/>
    <property type="evidence" value="ECO:0007669"/>
    <property type="project" value="InterPro"/>
</dbReference>
<dbReference type="Gene3D" id="1.10.150.20">
    <property type="entry name" value="5' to 3' exonuclease, C-terminal subdomain"/>
    <property type="match status" value="1"/>
</dbReference>
<dbReference type="Gene3D" id="3.40.50.10130">
    <property type="match status" value="2"/>
</dbReference>
<comment type="caution">
    <text evidence="2">The sequence shown here is derived from an EMBL/GenBank/DDBJ whole genome shotgun (WGS) entry which is preliminary data.</text>
</comment>
<dbReference type="InterPro" id="IPR010994">
    <property type="entry name" value="RuvA_2-like"/>
</dbReference>
<dbReference type="PANTHER" id="PTHR31786">
    <property type="entry name" value="FANCONI ANEMIA CORE COMPLEX-ASSOCIATED PROTEIN 24"/>
    <property type="match status" value="1"/>
</dbReference>
<gene>
    <name evidence="2" type="ORF">MEDL_55824</name>
</gene>
<evidence type="ECO:0000313" key="3">
    <source>
        <dbReference type="Proteomes" id="UP000683360"/>
    </source>
</evidence>
<name>A0A8S3UR47_MYTED</name>
<dbReference type="InterPro" id="IPR040646">
    <property type="entry name" value="PND"/>
</dbReference>